<keyword evidence="2" id="KW-0812">Transmembrane</keyword>
<feature type="transmembrane region" description="Helical" evidence="2">
    <location>
        <begin position="32"/>
        <end position="58"/>
    </location>
</feature>
<keyword evidence="2" id="KW-0472">Membrane</keyword>
<feature type="region of interest" description="Disordered" evidence="1">
    <location>
        <begin position="279"/>
        <end position="303"/>
    </location>
</feature>
<evidence type="ECO:0000313" key="4">
    <source>
        <dbReference type="Proteomes" id="UP001202281"/>
    </source>
</evidence>
<evidence type="ECO:0000313" key="3">
    <source>
        <dbReference type="EMBL" id="MCJ2186243.1"/>
    </source>
</evidence>
<comment type="caution">
    <text evidence="3">The sequence shown here is derived from an EMBL/GenBank/DDBJ whole genome shotgun (WGS) entry which is preliminary data.</text>
</comment>
<accession>A0ABT0BN17</accession>
<reference evidence="3 4" key="1">
    <citation type="submission" date="2022-04" db="EMBL/GenBank/DDBJ databases">
        <title>Identification of a novel bacterium isolated from mangrove sediments.</title>
        <authorList>
            <person name="Pan X."/>
        </authorList>
    </citation>
    <scope>NUCLEOTIDE SEQUENCE [LARGE SCALE GENOMIC DNA]</scope>
    <source>
        <strain evidence="3 4">B2638</strain>
    </source>
</reference>
<dbReference type="EMBL" id="JALHLG010000005">
    <property type="protein sequence ID" value="MCJ2186243.1"/>
    <property type="molecule type" value="Genomic_DNA"/>
</dbReference>
<gene>
    <name evidence="3" type="ORF">MTR66_05360</name>
</gene>
<organism evidence="3 4">
    <name type="scientific">Novosphingobium beihaiensis</name>
    <dbReference type="NCBI Taxonomy" id="2930389"/>
    <lineage>
        <taxon>Bacteria</taxon>
        <taxon>Pseudomonadati</taxon>
        <taxon>Pseudomonadota</taxon>
        <taxon>Alphaproteobacteria</taxon>
        <taxon>Sphingomonadales</taxon>
        <taxon>Sphingomonadaceae</taxon>
        <taxon>Novosphingobium</taxon>
    </lineage>
</organism>
<name>A0ABT0BN17_9SPHN</name>
<evidence type="ECO:0000256" key="1">
    <source>
        <dbReference type="SAM" id="MobiDB-lite"/>
    </source>
</evidence>
<proteinExistence type="predicted"/>
<sequence>MNQLEYPYGAMKRLRRRAITQEPSTSINRGRIWSFVNSALGIFLIGTVIVGSASSLWTQRLECRADFRESEETFRKALVEYRYRMNGSSKALSMLASSGANTLDIWRGPKSPFIFSDYKERTLADVTIDLLRSFGELSLVSDLSSFEVREGGLRLHTGNQSSSVGMPLPEIPAELHQDLASAPIKFEHEQRTRSPLGKTVVETWLNRRQNDGLLAALETTVLVRLEPSCDPFSLVRRTFTDDNERYNTQVRELYSSVVRDHQAQMIKILAIEALLSPASNVPDKRSDTPDAGPPTSLTTKMKR</sequence>
<keyword evidence="4" id="KW-1185">Reference proteome</keyword>
<evidence type="ECO:0000256" key="2">
    <source>
        <dbReference type="SAM" id="Phobius"/>
    </source>
</evidence>
<dbReference type="Proteomes" id="UP001202281">
    <property type="component" value="Unassembled WGS sequence"/>
</dbReference>
<dbReference type="RefSeq" id="WP_243918519.1">
    <property type="nucleotide sequence ID" value="NZ_JALHLG010000005.1"/>
</dbReference>
<protein>
    <submittedName>
        <fullName evidence="3">Uncharacterized protein</fullName>
    </submittedName>
</protein>
<keyword evidence="2" id="KW-1133">Transmembrane helix</keyword>